<dbReference type="PANTHER" id="PTHR42256:SF1">
    <property type="entry name" value="FE2OG DIOXYGENASE DOMAIN-CONTAINING PROTEIN"/>
    <property type="match status" value="1"/>
</dbReference>
<accession>A0A485LLU2</accession>
<keyword evidence="6" id="KW-1185">Reference proteome</keyword>
<dbReference type="Gene3D" id="2.60.120.590">
    <property type="entry name" value="Alpha-ketoglutarate-dependent dioxygenase AlkB-like"/>
    <property type="match status" value="1"/>
</dbReference>
<feature type="domain" description="C3H1-type" evidence="3">
    <location>
        <begin position="17"/>
        <end position="45"/>
    </location>
</feature>
<feature type="region of interest" description="Disordered" evidence="2">
    <location>
        <begin position="67"/>
        <end position="184"/>
    </location>
</feature>
<sequence length="420" mass="46701">MSTPEVVAAAPVASADERMKRVCRQFIFGRKCPRGAKCHFFHDGKLCVHFFKGHCTKEGCTFNHFVTETPATDDDTNATSSTERPVRKKETKAKSQDPPEPPSDDAPSKPKEKKSRKGKTTAPPDDSAASAIVAGDARPAIPATKPNKDMRKNPKGPRPTTDNTSTATPKAKDKSKPARAKKAKNTECFEPMTKPVDLRIVYDLGRSTDSITTPLTTRDALLAPNVFSDFAPHELYRRLVDEIQRCDVPEKDLLKLWHGNDKIEGTHLIANDRTRWKSQCPTFTLVIDRLRAFFHMDIQATRFNWYTDTAQWKPFHHDAAYVSPEKAAVQNFTVAVSFGATRDAAFEHAKTKTVVSLPQPDGCVYAFCSDTNGIWRHGILADSPVRDQGRISVIAWGKVHNMGRVAFDDVDVAISALRVE</sequence>
<keyword evidence="1" id="KW-0479">Metal-binding</keyword>
<dbReference type="SUPFAM" id="SSF51197">
    <property type="entry name" value="Clavaminate synthase-like"/>
    <property type="match status" value="1"/>
</dbReference>
<organism evidence="5 6">
    <name type="scientific">Aphanomyces stellatus</name>
    <dbReference type="NCBI Taxonomy" id="120398"/>
    <lineage>
        <taxon>Eukaryota</taxon>
        <taxon>Sar</taxon>
        <taxon>Stramenopiles</taxon>
        <taxon>Oomycota</taxon>
        <taxon>Saprolegniomycetes</taxon>
        <taxon>Saprolegniales</taxon>
        <taxon>Verrucalvaceae</taxon>
        <taxon>Aphanomyces</taxon>
    </lineage>
</organism>
<keyword evidence="1" id="KW-0862">Zinc</keyword>
<evidence type="ECO:0000256" key="1">
    <source>
        <dbReference type="PROSITE-ProRule" id="PRU00723"/>
    </source>
</evidence>
<proteinExistence type="predicted"/>
<evidence type="ECO:0000313" key="4">
    <source>
        <dbReference type="EMBL" id="KAF0685776.1"/>
    </source>
</evidence>
<dbReference type="EMBL" id="VJMH01007048">
    <property type="protein sequence ID" value="KAF0685776.1"/>
    <property type="molecule type" value="Genomic_DNA"/>
</dbReference>
<dbReference type="OrthoDB" id="445341at2759"/>
<evidence type="ECO:0000259" key="3">
    <source>
        <dbReference type="PROSITE" id="PS50103"/>
    </source>
</evidence>
<protein>
    <submittedName>
        <fullName evidence="5">Aste57867_22384 protein</fullName>
    </submittedName>
</protein>
<evidence type="ECO:0000313" key="6">
    <source>
        <dbReference type="Proteomes" id="UP000332933"/>
    </source>
</evidence>
<evidence type="ECO:0000313" key="5">
    <source>
        <dbReference type="EMBL" id="VFT99047.1"/>
    </source>
</evidence>
<reference evidence="5 6" key="1">
    <citation type="submission" date="2019-03" db="EMBL/GenBank/DDBJ databases">
        <authorList>
            <person name="Gaulin E."/>
            <person name="Dumas B."/>
        </authorList>
    </citation>
    <scope>NUCLEOTIDE SEQUENCE [LARGE SCALE GENOMIC DNA]</scope>
    <source>
        <strain evidence="5">CBS 568.67</strain>
    </source>
</reference>
<dbReference type="PANTHER" id="PTHR42256">
    <property type="entry name" value="OXOGLUTARATE/IRON-DEPENDENT DIOXYGENASE"/>
    <property type="match status" value="1"/>
</dbReference>
<dbReference type="Gene3D" id="4.10.1000.10">
    <property type="entry name" value="Zinc finger, CCCH-type"/>
    <property type="match status" value="1"/>
</dbReference>
<gene>
    <name evidence="5" type="primary">Aste57867_22384</name>
    <name evidence="4" type="ORF">As57867_022314</name>
    <name evidence="5" type="ORF">ASTE57867_22384</name>
</gene>
<evidence type="ECO:0000256" key="2">
    <source>
        <dbReference type="SAM" id="MobiDB-lite"/>
    </source>
</evidence>
<dbReference type="PROSITE" id="PS50103">
    <property type="entry name" value="ZF_C3H1"/>
    <property type="match status" value="1"/>
</dbReference>
<dbReference type="EMBL" id="CAADRA010007074">
    <property type="protein sequence ID" value="VFT99047.1"/>
    <property type="molecule type" value="Genomic_DNA"/>
</dbReference>
<dbReference type="Proteomes" id="UP000332933">
    <property type="component" value="Unassembled WGS sequence"/>
</dbReference>
<feature type="zinc finger region" description="C3H1-type" evidence="1">
    <location>
        <begin position="17"/>
        <end position="45"/>
    </location>
</feature>
<reference evidence="4" key="2">
    <citation type="submission" date="2019-06" db="EMBL/GenBank/DDBJ databases">
        <title>Genomics analysis of Aphanomyces spp. identifies a new class of oomycete effector associated with host adaptation.</title>
        <authorList>
            <person name="Gaulin E."/>
        </authorList>
    </citation>
    <scope>NUCLEOTIDE SEQUENCE</scope>
    <source>
        <strain evidence="4">CBS 578.67</strain>
    </source>
</reference>
<keyword evidence="1" id="KW-0863">Zinc-finger</keyword>
<name>A0A485LLU2_9STRA</name>
<dbReference type="InterPro" id="IPR000571">
    <property type="entry name" value="Znf_CCCH"/>
</dbReference>
<dbReference type="AlphaFoldDB" id="A0A485LLU2"/>
<dbReference type="GO" id="GO:0008270">
    <property type="term" value="F:zinc ion binding"/>
    <property type="evidence" value="ECO:0007669"/>
    <property type="project" value="UniProtKB-KW"/>
</dbReference>
<dbReference type="InterPro" id="IPR037151">
    <property type="entry name" value="AlkB-like_sf"/>
</dbReference>